<dbReference type="SUPFAM" id="SSF52540">
    <property type="entry name" value="P-loop containing nucleoside triphosphate hydrolases"/>
    <property type="match status" value="1"/>
</dbReference>
<evidence type="ECO:0000259" key="2">
    <source>
        <dbReference type="Pfam" id="PF22939"/>
    </source>
</evidence>
<keyword evidence="5" id="KW-1185">Reference proteome</keyword>
<feature type="domain" description="Nephrocystin 3-like N-terminal" evidence="3">
    <location>
        <begin position="169"/>
        <end position="335"/>
    </location>
</feature>
<evidence type="ECO:0000313" key="5">
    <source>
        <dbReference type="Proteomes" id="UP000094569"/>
    </source>
</evidence>
<protein>
    <recommendedName>
        <fullName evidence="6">NACHT domain-containing protein</fullName>
    </recommendedName>
</protein>
<dbReference type="Pfam" id="PF24883">
    <property type="entry name" value="NPHP3_N"/>
    <property type="match status" value="1"/>
</dbReference>
<gene>
    <name evidence="4" type="ORF">SI65_02148</name>
</gene>
<dbReference type="PANTHER" id="PTHR10039">
    <property type="entry name" value="AMELOGENIN"/>
    <property type="match status" value="1"/>
</dbReference>
<dbReference type="STRING" id="573508.A0A1E3BUB5"/>
<dbReference type="Gene3D" id="3.40.50.300">
    <property type="entry name" value="P-loop containing nucleotide triphosphate hydrolases"/>
    <property type="match status" value="1"/>
</dbReference>
<keyword evidence="1" id="KW-0677">Repeat</keyword>
<dbReference type="VEuPathDB" id="FungiDB:SI65_02148"/>
<dbReference type="PANTHER" id="PTHR10039:SF15">
    <property type="entry name" value="NACHT DOMAIN-CONTAINING PROTEIN"/>
    <property type="match status" value="1"/>
</dbReference>
<evidence type="ECO:0000256" key="1">
    <source>
        <dbReference type="ARBA" id="ARBA00022737"/>
    </source>
</evidence>
<comment type="caution">
    <text evidence="4">The sequence shown here is derived from an EMBL/GenBank/DDBJ whole genome shotgun (WGS) entry which is preliminary data.</text>
</comment>
<reference evidence="4 5" key="1">
    <citation type="journal article" date="2016" name="BMC Genomics">
        <title>Comparative genomic and transcriptomic analyses of the Fuzhuan brick tea-fermentation fungus Aspergillus cristatus.</title>
        <authorList>
            <person name="Ge Y."/>
            <person name="Wang Y."/>
            <person name="Liu Y."/>
            <person name="Tan Y."/>
            <person name="Ren X."/>
            <person name="Zhang X."/>
            <person name="Hyde K.D."/>
            <person name="Liu Y."/>
            <person name="Liu Z."/>
        </authorList>
    </citation>
    <scope>NUCLEOTIDE SEQUENCE [LARGE SCALE GENOMIC DNA]</scope>
    <source>
        <strain evidence="4 5">GZAAS20.1005</strain>
    </source>
</reference>
<dbReference type="InterPro" id="IPR056884">
    <property type="entry name" value="NPHP3-like_N"/>
</dbReference>
<sequence>MSFGFSIGDFLGVIKDIHHIRRVFASAPAQFKNLHDELRNLSIIIQDVEAHLPNNERKAELEKIAKSCKEVVTDIWETIRRYQEISNKHGLKHAWKRLRWEPDDVRELRERVCSNIAPLTAINGRITLDNVLELVNYKKDEQHQMYLDWLSSASYAADQYNALRQGQPGTGRWFLECPPFQAWAETPGQTLFCPGIPGAGKTILASIVIDELDSRHGNDRDVGITYLYCSFRHRHDQIQDPESLLTSIIRQLAQGLERMPATVVWLYEKHKPKGTRPSFNELSDALNVIVGLLLSRTFIVVDALDECNESSISCIVDEIFRMQTVSKLSFLATSRSIPEIETKFYGKLVQEIRATKEDVIKYLNARLDNCPCALTRRPHLREKAITAITQSVDGMFLLAQLYLDSLISMTMPKEIMDELTRLMDKSNRYDEAYNTVMKRICDQAASQKRLAANTLLWITCAKRPLTPLELRTALAVELGDPELDQGNLPDLKDIISTCAGLVIVRSDCSGELVELAHYTMQEFFTRNWTVWFPLAHESIATTCLTYLSFDAFQGGMCFNDTEFEARLGQYPLYSYAARNWGHHARLQHVNNDLIFSFLTDTLKVDASVQALFALRVQTPFVPAPPKTAPALFRFSAGPCHALIGYSVA</sequence>
<evidence type="ECO:0008006" key="6">
    <source>
        <dbReference type="Google" id="ProtNLM"/>
    </source>
</evidence>
<accession>A0A1E3BUB5</accession>
<dbReference type="OrthoDB" id="195446at2759"/>
<dbReference type="InterPro" id="IPR027417">
    <property type="entry name" value="P-loop_NTPase"/>
</dbReference>
<dbReference type="EMBL" id="JXNT01000001">
    <property type="protein sequence ID" value="ODM24558.1"/>
    <property type="molecule type" value="Genomic_DNA"/>
</dbReference>
<dbReference type="Pfam" id="PF22939">
    <property type="entry name" value="WHD_GPIID"/>
    <property type="match status" value="1"/>
</dbReference>
<evidence type="ECO:0000313" key="4">
    <source>
        <dbReference type="EMBL" id="ODM24558.1"/>
    </source>
</evidence>
<proteinExistence type="predicted"/>
<dbReference type="InterPro" id="IPR054471">
    <property type="entry name" value="GPIID_WHD"/>
</dbReference>
<name>A0A1E3BUB5_ASPCR</name>
<dbReference type="Proteomes" id="UP000094569">
    <property type="component" value="Unassembled WGS sequence"/>
</dbReference>
<dbReference type="AlphaFoldDB" id="A0A1E3BUB5"/>
<evidence type="ECO:0000259" key="3">
    <source>
        <dbReference type="Pfam" id="PF24883"/>
    </source>
</evidence>
<organism evidence="4 5">
    <name type="scientific">Aspergillus cristatus</name>
    <name type="common">Chinese Fuzhuan brick tea-fermentation fungus</name>
    <name type="synonym">Eurotium cristatum</name>
    <dbReference type="NCBI Taxonomy" id="573508"/>
    <lineage>
        <taxon>Eukaryota</taxon>
        <taxon>Fungi</taxon>
        <taxon>Dikarya</taxon>
        <taxon>Ascomycota</taxon>
        <taxon>Pezizomycotina</taxon>
        <taxon>Eurotiomycetes</taxon>
        <taxon>Eurotiomycetidae</taxon>
        <taxon>Eurotiales</taxon>
        <taxon>Aspergillaceae</taxon>
        <taxon>Aspergillus</taxon>
        <taxon>Aspergillus subgen. Aspergillus</taxon>
    </lineage>
</organism>
<feature type="domain" description="GPI inositol-deacylase winged helix" evidence="2">
    <location>
        <begin position="443"/>
        <end position="526"/>
    </location>
</feature>